<dbReference type="OrthoDB" id="1918685at2759"/>
<protein>
    <submittedName>
        <fullName evidence="2">Uncharacterized protein</fullName>
    </submittedName>
</protein>
<gene>
    <name evidence="2" type="ORF">EG68_04725</name>
</gene>
<dbReference type="AlphaFoldDB" id="A0A8S9YXN8"/>
<proteinExistence type="predicted"/>
<dbReference type="Proteomes" id="UP000822476">
    <property type="component" value="Unassembled WGS sequence"/>
</dbReference>
<evidence type="ECO:0000313" key="2">
    <source>
        <dbReference type="EMBL" id="KAF7257731.1"/>
    </source>
</evidence>
<dbReference type="EMBL" id="JTDE01002183">
    <property type="protein sequence ID" value="KAF7257731.1"/>
    <property type="molecule type" value="Genomic_DNA"/>
</dbReference>
<feature type="compositionally biased region" description="Polar residues" evidence="1">
    <location>
        <begin position="50"/>
        <end position="78"/>
    </location>
</feature>
<name>A0A8S9YXN8_9TREM</name>
<evidence type="ECO:0000313" key="3">
    <source>
        <dbReference type="Proteomes" id="UP000822476"/>
    </source>
</evidence>
<feature type="compositionally biased region" description="Polar residues" evidence="1">
    <location>
        <begin position="15"/>
        <end position="30"/>
    </location>
</feature>
<feature type="region of interest" description="Disordered" evidence="1">
    <location>
        <begin position="50"/>
        <end position="82"/>
    </location>
</feature>
<evidence type="ECO:0000256" key="1">
    <source>
        <dbReference type="SAM" id="MobiDB-lite"/>
    </source>
</evidence>
<feature type="region of interest" description="Disordered" evidence="1">
    <location>
        <begin position="1"/>
        <end position="37"/>
    </location>
</feature>
<reference evidence="2" key="1">
    <citation type="submission" date="2019-07" db="EMBL/GenBank/DDBJ databases">
        <title>Annotation for the trematode Paragonimus miyazaki's.</title>
        <authorList>
            <person name="Choi Y.-J."/>
        </authorList>
    </citation>
    <scope>NUCLEOTIDE SEQUENCE</scope>
    <source>
        <strain evidence="2">Japan</strain>
    </source>
</reference>
<keyword evidence="3" id="KW-1185">Reference proteome</keyword>
<organism evidence="2 3">
    <name type="scientific">Paragonimus skrjabini miyazakii</name>
    <dbReference type="NCBI Taxonomy" id="59628"/>
    <lineage>
        <taxon>Eukaryota</taxon>
        <taxon>Metazoa</taxon>
        <taxon>Spiralia</taxon>
        <taxon>Lophotrochozoa</taxon>
        <taxon>Platyhelminthes</taxon>
        <taxon>Trematoda</taxon>
        <taxon>Digenea</taxon>
        <taxon>Plagiorchiida</taxon>
        <taxon>Troglotremata</taxon>
        <taxon>Troglotrematidae</taxon>
        <taxon>Paragonimus</taxon>
    </lineage>
</organism>
<sequence>MYSRVKTLRRANEAPVTTSCGDSEQSGTYSTHDDSEHEAETYIDRLTTSTIKQEPQSPSSDCFNTGESLSGVQSSVDSMESDQIKRAFKEQVDSLAESIPDSSTHSYSIPEMDSANSVPAVTCKTNNQETQCSFGDWQLSSGLHTTVSCGSSFLAQSNSVDVALSPIAPAYTSSQLDHRDDFVVSYCAFTKNMWLALTRQRNRSSNLRSMISISSIFEAFVQTQMT</sequence>
<comment type="caution">
    <text evidence="2">The sequence shown here is derived from an EMBL/GenBank/DDBJ whole genome shotgun (WGS) entry which is preliminary data.</text>
</comment>
<accession>A0A8S9YXN8</accession>